<accession>B9S7X1</accession>
<reference evidence="2" key="1">
    <citation type="journal article" date="2010" name="Nat. Biotechnol.">
        <title>Draft genome sequence of the oilseed species Ricinus communis.</title>
        <authorList>
            <person name="Chan A.P."/>
            <person name="Crabtree J."/>
            <person name="Zhao Q."/>
            <person name="Lorenzi H."/>
            <person name="Orvis J."/>
            <person name="Puiu D."/>
            <person name="Melake-Berhan A."/>
            <person name="Jones K.M."/>
            <person name="Redman J."/>
            <person name="Chen G."/>
            <person name="Cahoon E.B."/>
            <person name="Gedil M."/>
            <person name="Stanke M."/>
            <person name="Haas B.J."/>
            <person name="Wortman J.R."/>
            <person name="Fraser-Liggett C.M."/>
            <person name="Ravel J."/>
            <person name="Rabinowicz P.D."/>
        </authorList>
    </citation>
    <scope>NUCLEOTIDE SEQUENCE [LARGE SCALE GENOMIC DNA]</scope>
    <source>
        <strain evidence="2">cv. Hale</strain>
    </source>
</reference>
<name>B9S7X1_RICCO</name>
<sequence length="66" mass="7629">MEVLGGQLHRQPQQRNVGLRSMAEDLDQRVELLVPLNINLQGSDSRNMLVTFHFLLDQLMQKKPCK</sequence>
<evidence type="ECO:0000313" key="1">
    <source>
        <dbReference type="EMBL" id="EEF40287.1"/>
    </source>
</evidence>
<dbReference type="AlphaFoldDB" id="B9S7X1"/>
<evidence type="ECO:0000313" key="2">
    <source>
        <dbReference type="Proteomes" id="UP000008311"/>
    </source>
</evidence>
<gene>
    <name evidence="1" type="ORF">RCOM_1382350</name>
</gene>
<dbReference type="InParanoid" id="B9S7X1"/>
<keyword evidence="2" id="KW-1185">Reference proteome</keyword>
<proteinExistence type="predicted"/>
<dbReference type="Proteomes" id="UP000008311">
    <property type="component" value="Unassembled WGS sequence"/>
</dbReference>
<organism evidence="1 2">
    <name type="scientific">Ricinus communis</name>
    <name type="common">Castor bean</name>
    <dbReference type="NCBI Taxonomy" id="3988"/>
    <lineage>
        <taxon>Eukaryota</taxon>
        <taxon>Viridiplantae</taxon>
        <taxon>Streptophyta</taxon>
        <taxon>Embryophyta</taxon>
        <taxon>Tracheophyta</taxon>
        <taxon>Spermatophyta</taxon>
        <taxon>Magnoliopsida</taxon>
        <taxon>eudicotyledons</taxon>
        <taxon>Gunneridae</taxon>
        <taxon>Pentapetalae</taxon>
        <taxon>rosids</taxon>
        <taxon>fabids</taxon>
        <taxon>Malpighiales</taxon>
        <taxon>Euphorbiaceae</taxon>
        <taxon>Acalyphoideae</taxon>
        <taxon>Acalypheae</taxon>
        <taxon>Ricinus</taxon>
    </lineage>
</organism>
<dbReference type="EMBL" id="EQ973887">
    <property type="protein sequence ID" value="EEF40287.1"/>
    <property type="molecule type" value="Genomic_DNA"/>
</dbReference>
<protein>
    <submittedName>
        <fullName evidence="1">Uncharacterized protein</fullName>
    </submittedName>
</protein>